<dbReference type="RefSeq" id="WP_061990412.1">
    <property type="nucleotide sequence ID" value="NZ_FOPQ01000001.1"/>
</dbReference>
<keyword evidence="5" id="KW-1185">Reference proteome</keyword>
<evidence type="ECO:0000256" key="1">
    <source>
        <dbReference type="SAM" id="MobiDB-lite"/>
    </source>
</evidence>
<evidence type="ECO:0000313" key="4">
    <source>
        <dbReference type="Proteomes" id="UP000076321"/>
    </source>
</evidence>
<proteinExistence type="predicted"/>
<accession>A0A154MCR8</accession>
<dbReference type="EMBL" id="LOBU02000005">
    <property type="protein sequence ID" value="OKA10272.1"/>
    <property type="molecule type" value="Genomic_DNA"/>
</dbReference>
<sequence length="64" mass="7087">MSIARKDDRHNEDLVREISDGFNRALGAEKAVDEKNAEAAKPAAPKFVITGDSRATPPPRRKDR</sequence>
<evidence type="ECO:0000313" key="2">
    <source>
        <dbReference type="EMBL" id="KZB82332.1"/>
    </source>
</evidence>
<protein>
    <submittedName>
        <fullName evidence="2">Uncharacterized protein</fullName>
    </submittedName>
</protein>
<organism evidence="2 4">
    <name type="scientific">Amycolatopsis regifaucium</name>
    <dbReference type="NCBI Taxonomy" id="546365"/>
    <lineage>
        <taxon>Bacteria</taxon>
        <taxon>Bacillati</taxon>
        <taxon>Actinomycetota</taxon>
        <taxon>Actinomycetes</taxon>
        <taxon>Pseudonocardiales</taxon>
        <taxon>Pseudonocardiaceae</taxon>
        <taxon>Amycolatopsis</taxon>
    </lineage>
</organism>
<dbReference type="OrthoDB" id="3634172at2"/>
<name>A0A154MCR8_9PSEU</name>
<feature type="region of interest" description="Disordered" evidence="1">
    <location>
        <begin position="32"/>
        <end position="64"/>
    </location>
</feature>
<dbReference type="AlphaFoldDB" id="A0A154MCR8"/>
<dbReference type="Proteomes" id="UP000076321">
    <property type="component" value="Unassembled WGS sequence"/>
</dbReference>
<dbReference type="Proteomes" id="UP000186883">
    <property type="component" value="Unassembled WGS sequence"/>
</dbReference>
<comment type="caution">
    <text evidence="2">The sequence shown here is derived from an EMBL/GenBank/DDBJ whole genome shotgun (WGS) entry which is preliminary data.</text>
</comment>
<evidence type="ECO:0000313" key="3">
    <source>
        <dbReference type="EMBL" id="OKA10272.1"/>
    </source>
</evidence>
<reference evidence="2 4" key="1">
    <citation type="submission" date="2015-12" db="EMBL/GenBank/DDBJ databases">
        <title>Amycolatopsis regifaucium genome sequencing and assembly.</title>
        <authorList>
            <person name="Mayilraj S."/>
        </authorList>
    </citation>
    <scope>NUCLEOTIDE SEQUENCE [LARGE SCALE GENOMIC DNA]</scope>
    <source>
        <strain evidence="2 4">GY080</strain>
    </source>
</reference>
<dbReference type="EMBL" id="LQCI01000034">
    <property type="protein sequence ID" value="KZB82332.1"/>
    <property type="molecule type" value="Genomic_DNA"/>
</dbReference>
<evidence type="ECO:0000313" key="5">
    <source>
        <dbReference type="Proteomes" id="UP000186883"/>
    </source>
</evidence>
<gene>
    <name evidence="3" type="ORF">ATP06_0205100</name>
    <name evidence="2" type="ORF">AVL48_10460</name>
</gene>
<reference evidence="3 5" key="2">
    <citation type="submission" date="2016-11" db="EMBL/GenBank/DDBJ databases">
        <title>Genome sequencing of Amycolatopsis regifaucium.</title>
        <authorList>
            <person name="Mayilraj S."/>
            <person name="Kaur N."/>
        </authorList>
    </citation>
    <scope>NUCLEOTIDE SEQUENCE [LARGE SCALE GENOMIC DNA]</scope>
    <source>
        <strain evidence="3 5">GY080</strain>
    </source>
</reference>